<keyword evidence="7" id="KW-0325">Glycoprotein</keyword>
<keyword evidence="2 9" id="KW-0812">Transmembrane</keyword>
<protein>
    <recommendedName>
        <fullName evidence="11">G-protein coupled receptors family 1 profile domain-containing protein</fullName>
    </recommendedName>
</protein>
<keyword evidence="6 9" id="KW-0675">Receptor</keyword>
<evidence type="ECO:0000256" key="4">
    <source>
        <dbReference type="ARBA" id="ARBA00023040"/>
    </source>
</evidence>
<evidence type="ECO:0000256" key="8">
    <source>
        <dbReference type="ARBA" id="ARBA00023224"/>
    </source>
</evidence>
<sequence length="310" mass="34858">MNNSTKCLLVSPVVYLSSYSIILLIGLIMNSIATFLFFCSTKLRSPTIVYMKNLVIADLLLVCTLPLKIYSHTEISPENRKKVEFWICNVLGSFLLLNMYGSIFLLTCISFDRYLAVCFPLRSRRLRQKAPWICVGVWILNITASIASYTSVKPNNSSSSCFDGRPPFVTMTGPAVGAIGMGFLVPLGVIVFSSVAMLKSMKRSLVVQEGLVNKVKVIRMLATNATIFLLCFLPYHMVLLLYQFWDNCILEEAYQITLFIACCNTVLDPFAYYFTTDTIINVVKQEIKVGKKFMELSDQSSDKNKPIISL</sequence>
<name>A0A8J6EJQ9_ELECQ</name>
<feature type="transmembrane region" description="Helical" evidence="10">
    <location>
        <begin position="12"/>
        <end position="38"/>
    </location>
</feature>
<dbReference type="GO" id="GO:0007200">
    <property type="term" value="P:phospholipase C-activating G protein-coupled receptor signaling pathway"/>
    <property type="evidence" value="ECO:0007669"/>
    <property type="project" value="TreeGrafter"/>
</dbReference>
<evidence type="ECO:0000256" key="6">
    <source>
        <dbReference type="ARBA" id="ARBA00023170"/>
    </source>
</evidence>
<dbReference type="PANTHER" id="PTHR24232">
    <property type="entry name" value="G-PROTEIN COUPLED RECEPTOR"/>
    <property type="match status" value="1"/>
</dbReference>
<dbReference type="PRINTS" id="PR00237">
    <property type="entry name" value="GPCRRHODOPSN"/>
</dbReference>
<dbReference type="GO" id="GO:0035025">
    <property type="term" value="P:positive regulation of Rho protein signal transduction"/>
    <property type="evidence" value="ECO:0007669"/>
    <property type="project" value="TreeGrafter"/>
</dbReference>
<accession>A0A8J6EJQ9</accession>
<dbReference type="Pfam" id="PF00001">
    <property type="entry name" value="7tm_1"/>
    <property type="match status" value="1"/>
</dbReference>
<feature type="transmembrane region" description="Helical" evidence="10">
    <location>
        <begin position="132"/>
        <end position="152"/>
    </location>
</feature>
<evidence type="ECO:0000256" key="7">
    <source>
        <dbReference type="ARBA" id="ARBA00023180"/>
    </source>
</evidence>
<feature type="transmembrane region" description="Helical" evidence="10">
    <location>
        <begin position="217"/>
        <end position="245"/>
    </location>
</feature>
<evidence type="ECO:0000259" key="11">
    <source>
        <dbReference type="PROSITE" id="PS50262"/>
    </source>
</evidence>
<dbReference type="GO" id="GO:0005886">
    <property type="term" value="C:plasma membrane"/>
    <property type="evidence" value="ECO:0007669"/>
    <property type="project" value="TreeGrafter"/>
</dbReference>
<keyword evidence="5 10" id="KW-0472">Membrane</keyword>
<feature type="transmembrane region" description="Helical" evidence="10">
    <location>
        <begin position="90"/>
        <end position="111"/>
    </location>
</feature>
<dbReference type="PROSITE" id="PS00237">
    <property type="entry name" value="G_PROTEIN_RECEP_F1_1"/>
    <property type="match status" value="1"/>
</dbReference>
<gene>
    <name evidence="12" type="ORF">GDO78_018652</name>
</gene>
<keyword evidence="13" id="KW-1185">Reference proteome</keyword>
<feature type="transmembrane region" description="Helical" evidence="10">
    <location>
        <begin position="50"/>
        <end position="70"/>
    </location>
</feature>
<dbReference type="EMBL" id="WNTK01000340">
    <property type="protein sequence ID" value="KAG9470205.1"/>
    <property type="molecule type" value="Genomic_DNA"/>
</dbReference>
<proteinExistence type="inferred from homology"/>
<keyword evidence="4 9" id="KW-0297">G-protein coupled receptor</keyword>
<dbReference type="Proteomes" id="UP000770717">
    <property type="component" value="Unassembled WGS sequence"/>
</dbReference>
<dbReference type="AlphaFoldDB" id="A0A8J6EJQ9"/>
<evidence type="ECO:0000313" key="12">
    <source>
        <dbReference type="EMBL" id="KAG9470205.1"/>
    </source>
</evidence>
<evidence type="ECO:0000256" key="2">
    <source>
        <dbReference type="ARBA" id="ARBA00022692"/>
    </source>
</evidence>
<dbReference type="OrthoDB" id="6069656at2759"/>
<evidence type="ECO:0000256" key="10">
    <source>
        <dbReference type="SAM" id="Phobius"/>
    </source>
</evidence>
<organism evidence="12 13">
    <name type="scientific">Eleutherodactylus coqui</name>
    <name type="common">Puerto Rican coqui</name>
    <dbReference type="NCBI Taxonomy" id="57060"/>
    <lineage>
        <taxon>Eukaryota</taxon>
        <taxon>Metazoa</taxon>
        <taxon>Chordata</taxon>
        <taxon>Craniata</taxon>
        <taxon>Vertebrata</taxon>
        <taxon>Euteleostomi</taxon>
        <taxon>Amphibia</taxon>
        <taxon>Batrachia</taxon>
        <taxon>Anura</taxon>
        <taxon>Neobatrachia</taxon>
        <taxon>Hyloidea</taxon>
        <taxon>Eleutherodactylidae</taxon>
        <taxon>Eleutherodactylinae</taxon>
        <taxon>Eleutherodactylus</taxon>
        <taxon>Eleutherodactylus</taxon>
    </lineage>
</organism>
<comment type="similarity">
    <text evidence="9">Belongs to the G-protein coupled receptor 1 family.</text>
</comment>
<reference evidence="12" key="1">
    <citation type="thesis" date="2020" institute="ProQuest LLC" country="789 East Eisenhower Parkway, Ann Arbor, MI, USA">
        <title>Comparative Genomics and Chromosome Evolution.</title>
        <authorList>
            <person name="Mudd A.B."/>
        </authorList>
    </citation>
    <scope>NUCLEOTIDE SEQUENCE</scope>
    <source>
        <strain evidence="12">HN-11 Male</strain>
        <tissue evidence="12">Kidney and liver</tissue>
    </source>
</reference>
<evidence type="ECO:0000256" key="9">
    <source>
        <dbReference type="RuleBase" id="RU000688"/>
    </source>
</evidence>
<keyword evidence="8 9" id="KW-0807">Transducer</keyword>
<dbReference type="Gene3D" id="1.20.1070.10">
    <property type="entry name" value="Rhodopsin 7-helix transmembrane proteins"/>
    <property type="match status" value="1"/>
</dbReference>
<dbReference type="PANTHER" id="PTHR24232:SF112">
    <property type="entry name" value="LYSOPHOSPHATIDIC ACID RECEPTOR 6-LIKE"/>
    <property type="match status" value="1"/>
</dbReference>
<evidence type="ECO:0000256" key="3">
    <source>
        <dbReference type="ARBA" id="ARBA00022989"/>
    </source>
</evidence>
<feature type="transmembrane region" description="Helical" evidence="10">
    <location>
        <begin position="172"/>
        <end position="196"/>
    </location>
</feature>
<feature type="domain" description="G-protein coupled receptors family 1 profile" evidence="11">
    <location>
        <begin position="29"/>
        <end position="272"/>
    </location>
</feature>
<comment type="subcellular location">
    <subcellularLocation>
        <location evidence="1">Membrane</location>
        <topology evidence="1">Multi-pass membrane protein</topology>
    </subcellularLocation>
</comment>
<dbReference type="PROSITE" id="PS50262">
    <property type="entry name" value="G_PROTEIN_RECEP_F1_2"/>
    <property type="match status" value="1"/>
</dbReference>
<dbReference type="CDD" id="cd14982">
    <property type="entry name" value="7tmA_purinoceptor-like"/>
    <property type="match status" value="1"/>
</dbReference>
<dbReference type="GO" id="GO:0004930">
    <property type="term" value="F:G protein-coupled receptor activity"/>
    <property type="evidence" value="ECO:0007669"/>
    <property type="project" value="UniProtKB-KW"/>
</dbReference>
<evidence type="ECO:0000313" key="13">
    <source>
        <dbReference type="Proteomes" id="UP000770717"/>
    </source>
</evidence>
<dbReference type="SUPFAM" id="SSF81321">
    <property type="entry name" value="Family A G protein-coupled receptor-like"/>
    <property type="match status" value="1"/>
</dbReference>
<keyword evidence="3 10" id="KW-1133">Transmembrane helix</keyword>
<dbReference type="InterPro" id="IPR000276">
    <property type="entry name" value="GPCR_Rhodpsn"/>
</dbReference>
<comment type="caution">
    <text evidence="12">The sequence shown here is derived from an EMBL/GenBank/DDBJ whole genome shotgun (WGS) entry which is preliminary data.</text>
</comment>
<dbReference type="PRINTS" id="PR01157">
    <property type="entry name" value="P2YPURNOCPTR"/>
</dbReference>
<dbReference type="InterPro" id="IPR017452">
    <property type="entry name" value="GPCR_Rhodpsn_7TM"/>
</dbReference>
<evidence type="ECO:0000256" key="1">
    <source>
        <dbReference type="ARBA" id="ARBA00004141"/>
    </source>
</evidence>
<evidence type="ECO:0000256" key="5">
    <source>
        <dbReference type="ARBA" id="ARBA00023136"/>
    </source>
</evidence>